<protein>
    <recommendedName>
        <fullName evidence="4">VWA domain-containing protein</fullName>
    </recommendedName>
</protein>
<dbReference type="Proteomes" id="UP000266895">
    <property type="component" value="Chromosome"/>
</dbReference>
<name>A0A448HEK6_9ACTO</name>
<dbReference type="KEGG" id="ahw:NCTC11636_00537"/>
<evidence type="ECO:0000313" key="3">
    <source>
        <dbReference type="Proteomes" id="UP000266895"/>
    </source>
</evidence>
<dbReference type="OrthoDB" id="974562at2"/>
<accession>A0A448HEK6</accession>
<dbReference type="AlphaFoldDB" id="A0A448HEK6"/>
<feature type="region of interest" description="Disordered" evidence="1">
    <location>
        <begin position="265"/>
        <end position="293"/>
    </location>
</feature>
<keyword evidence="3" id="KW-1185">Reference proteome</keyword>
<reference evidence="2 3" key="1">
    <citation type="submission" date="2018-12" db="EMBL/GenBank/DDBJ databases">
        <authorList>
            <consortium name="Pathogen Informatics"/>
        </authorList>
    </citation>
    <scope>NUCLEOTIDE SEQUENCE [LARGE SCALE GENOMIC DNA]</scope>
    <source>
        <strain evidence="2 3">NCTC11636</strain>
    </source>
</reference>
<evidence type="ECO:0008006" key="4">
    <source>
        <dbReference type="Google" id="ProtNLM"/>
    </source>
</evidence>
<dbReference type="RefSeq" id="WP_126381745.1">
    <property type="nucleotide sequence ID" value="NZ_LR134350.1"/>
</dbReference>
<gene>
    <name evidence="2" type="ORF">NCTC11636_00537</name>
</gene>
<dbReference type="EMBL" id="LR134350">
    <property type="protein sequence ID" value="VEG26461.1"/>
    <property type="molecule type" value="Genomic_DNA"/>
</dbReference>
<proteinExistence type="predicted"/>
<evidence type="ECO:0000313" key="2">
    <source>
        <dbReference type="EMBL" id="VEG26461.1"/>
    </source>
</evidence>
<organism evidence="2 3">
    <name type="scientific">Actinomyces howellii</name>
    <dbReference type="NCBI Taxonomy" id="52771"/>
    <lineage>
        <taxon>Bacteria</taxon>
        <taxon>Bacillati</taxon>
        <taxon>Actinomycetota</taxon>
        <taxon>Actinomycetes</taxon>
        <taxon>Actinomycetales</taxon>
        <taxon>Actinomycetaceae</taxon>
        <taxon>Actinomyces</taxon>
    </lineage>
</organism>
<sequence>MTPTHEDYEQGLTRAWPAAQAVWSPSTRLHAPTVHAAAGPDGVETGEDRPGSALAWLDLSTMSVHVDTGVMAALGLGVQDCLAVLAHEVGHHVLAPGDMTTAARVAARVRHALVDRDDLVPDVANLWLDLVINDELAHRRGIDVTRVLAPHGPRQGVSTVFATYLRCLELLGRTPLGSLVEPGQAAESEARVMARVARVHARRLVKGAEGFAALVRPLLPEPRQSRAPVVPQGCRGVAGLRRLPDGLVGDASLVAPVVHPVLDPEVMGGSVRTRPEEPRPPSPPTRPGDTQRFEPADLYAVARALGVEADERAVAAHYYRELAAPYLVPFRDPRPRRRSEPVPGALETWELGEDLTEIDWTATVLASPVVVPGVTTRRRLEEEHPGGDPRRVPMDLDLYLDSSGSMPDPAHVLSPVAVAGTILALSALRAGGHVQATTWSGRDQIATTNGFTRDAEAVMRAVVAFFGGATSFPLPLLERTHLRAGGGARTTRPCHIAVVSDAGATSMVDDVGDAGGDDGTGAAPLGHQAVGTAERALVAAGGGGTLLLNCHEATLAGLRLPAGYETVLMTTMDDVVSRSRELSRRTWRRGG</sequence>
<evidence type="ECO:0000256" key="1">
    <source>
        <dbReference type="SAM" id="MobiDB-lite"/>
    </source>
</evidence>